<accession>W9XJL4</accession>
<dbReference type="AlphaFoldDB" id="W9XJL4"/>
<evidence type="ECO:0000313" key="2">
    <source>
        <dbReference type="EMBL" id="EXJ77540.1"/>
    </source>
</evidence>
<feature type="region of interest" description="Disordered" evidence="1">
    <location>
        <begin position="249"/>
        <end position="275"/>
    </location>
</feature>
<feature type="region of interest" description="Disordered" evidence="1">
    <location>
        <begin position="103"/>
        <end position="160"/>
    </location>
</feature>
<dbReference type="OrthoDB" id="10347779at2759"/>
<evidence type="ECO:0000313" key="3">
    <source>
        <dbReference type="Proteomes" id="UP000019478"/>
    </source>
</evidence>
<dbReference type="RefSeq" id="XP_007738050.1">
    <property type="nucleotide sequence ID" value="XM_007739860.1"/>
</dbReference>
<name>W9XJL4_9EURO</name>
<comment type="caution">
    <text evidence="2">The sequence shown here is derived from an EMBL/GenBank/DDBJ whole genome shotgun (WGS) entry which is preliminary data.</text>
</comment>
<feature type="compositionally biased region" description="Basic and acidic residues" evidence="1">
    <location>
        <begin position="106"/>
        <end position="125"/>
    </location>
</feature>
<proteinExistence type="predicted"/>
<protein>
    <submittedName>
        <fullName evidence="2">Uncharacterized protein</fullName>
    </submittedName>
</protein>
<dbReference type="Proteomes" id="UP000019478">
    <property type="component" value="Unassembled WGS sequence"/>
</dbReference>
<dbReference type="EMBL" id="AMGY01000010">
    <property type="protein sequence ID" value="EXJ77540.1"/>
    <property type="molecule type" value="Genomic_DNA"/>
</dbReference>
<gene>
    <name evidence="2" type="ORF">A1O3_09767</name>
</gene>
<reference evidence="2 3" key="1">
    <citation type="submission" date="2013-03" db="EMBL/GenBank/DDBJ databases">
        <title>The Genome Sequence of Capronia epimyces CBS 606.96.</title>
        <authorList>
            <consortium name="The Broad Institute Genomics Platform"/>
            <person name="Cuomo C."/>
            <person name="de Hoog S."/>
            <person name="Gorbushina A."/>
            <person name="Walker B."/>
            <person name="Young S.K."/>
            <person name="Zeng Q."/>
            <person name="Gargeya S."/>
            <person name="Fitzgerald M."/>
            <person name="Haas B."/>
            <person name="Abouelleil A."/>
            <person name="Allen A.W."/>
            <person name="Alvarado L."/>
            <person name="Arachchi H.M."/>
            <person name="Berlin A.M."/>
            <person name="Chapman S.B."/>
            <person name="Gainer-Dewar J."/>
            <person name="Goldberg J."/>
            <person name="Griggs A."/>
            <person name="Gujja S."/>
            <person name="Hansen M."/>
            <person name="Howarth C."/>
            <person name="Imamovic A."/>
            <person name="Ireland A."/>
            <person name="Larimer J."/>
            <person name="McCowan C."/>
            <person name="Murphy C."/>
            <person name="Pearson M."/>
            <person name="Poon T.W."/>
            <person name="Priest M."/>
            <person name="Roberts A."/>
            <person name="Saif S."/>
            <person name="Shea T."/>
            <person name="Sisk P."/>
            <person name="Sykes S."/>
            <person name="Wortman J."/>
            <person name="Nusbaum C."/>
            <person name="Birren B."/>
        </authorList>
    </citation>
    <scope>NUCLEOTIDE SEQUENCE [LARGE SCALE GENOMIC DNA]</scope>
    <source>
        <strain evidence="2 3">CBS 606.96</strain>
    </source>
</reference>
<keyword evidence="3" id="KW-1185">Reference proteome</keyword>
<dbReference type="HOGENOM" id="CLU_1011939_0_0_1"/>
<organism evidence="2 3">
    <name type="scientific">Capronia epimyces CBS 606.96</name>
    <dbReference type="NCBI Taxonomy" id="1182542"/>
    <lineage>
        <taxon>Eukaryota</taxon>
        <taxon>Fungi</taxon>
        <taxon>Dikarya</taxon>
        <taxon>Ascomycota</taxon>
        <taxon>Pezizomycotina</taxon>
        <taxon>Eurotiomycetes</taxon>
        <taxon>Chaetothyriomycetidae</taxon>
        <taxon>Chaetothyriales</taxon>
        <taxon>Herpotrichiellaceae</taxon>
        <taxon>Capronia</taxon>
    </lineage>
</organism>
<evidence type="ECO:0000256" key="1">
    <source>
        <dbReference type="SAM" id="MobiDB-lite"/>
    </source>
</evidence>
<dbReference type="GeneID" id="19173850"/>
<sequence>MDPEMPLHSCKFLADAKHAQWLCSSCSENINLNFDTTLRRVMRREGWTACEIQAVEPVRRFAKRTMAELAPDPTMSTNPQRRAFQFNCIYELQARIDATRGLHHARAAEKEDSMEERERGAREGLSDSAAPSLAPTDLTAKATSSSPPDSHSGPCLRKHENDPDIQQWACPHCLSALDDDFDGILFEGMLREGWNHDEINALGPLRRFSERSWDQLKPDLTLADELQSRQWSQGLLWELQARIDGVRAIKEARDDEKDEKDEKREKSSLETKGKL</sequence>
<dbReference type="eggNOG" id="ENOG502T5GZ">
    <property type="taxonomic scope" value="Eukaryota"/>
</dbReference>